<dbReference type="Pfam" id="PF03109">
    <property type="entry name" value="ABC1"/>
    <property type="match status" value="2"/>
</dbReference>
<dbReference type="InterPro" id="IPR004147">
    <property type="entry name" value="ABC1_dom"/>
</dbReference>
<proteinExistence type="predicted"/>
<sequence length="687" mass="77671">MIPARIIYRGRRPRWRWLAGIAGLVLIGSHSFNTYEKCKLDLNNADWDRLSFPIAAVVRCYRVVACASASYLDYWINDGSSNAAAHQRAANRFLELARRNKGVYIKIAQHASSLVHLLPREYVDTLKILQTEAPKSPFSDVKAIVEKELGISDLSEIFSDFDEQPVGSASLAQVHFATLRLNGEKVAVKVQHKEIRQLAKLDIRIVTLFIRCTSLLFPTIRLDWLKDLIEENLPNETDFLKEAQNADHARKIIENFHIGSISITDPTSVEIRLWNSFISAMTYLFPHLSFLFPRRKLHNDESASEYADISRRQEEPDLFGSSIEGQVPQSHRACIASTNEDNRLKNWHTSAVEHEMPLACKDSTPCALSTPQKHVKERHNIIFRVPRIHWDLSTSRILVMEKCDGVNITDIGKLEKKGISKLAIAQAFCSLYCHLIFEEEFLHSDPHPGNLLVDADILPSSMNTPITSTARSLICSSLGNCSRINVEKNLRITLLDHGIYCTTSKETRWHYANLWSSIIEGNFEGMQRSAEFFGIPEHAELLACILSGRSSESVREGIKNSRSTASEESLYRSRAARLALQVNSLLGKMPHELIMILKSNDLVRYVLRSLEMDETLALLLMQKSVTRALCSKELTFGSLSSLQNSITYCWKSAQLAVLNWLIVKGIQVKARQKYEDTTLPKQSPLGS</sequence>
<reference evidence="2 3" key="1">
    <citation type="journal article" date="2020" name="bioRxiv">
        <title>Metabolic contributions of an alphaproteobacterial endosymbiont in the apicomplexan Cardiosporidium cionae.</title>
        <authorList>
            <person name="Hunter E.S."/>
            <person name="Paight C.J."/>
            <person name="Lane C.E."/>
        </authorList>
    </citation>
    <scope>NUCLEOTIDE SEQUENCE [LARGE SCALE GENOMIC DNA]</scope>
    <source>
        <strain evidence="2">ESH_2018</strain>
    </source>
</reference>
<dbReference type="PANTHER" id="PTHR43173">
    <property type="entry name" value="ABC1 FAMILY PROTEIN"/>
    <property type="match status" value="1"/>
</dbReference>
<evidence type="ECO:0000313" key="3">
    <source>
        <dbReference type="Proteomes" id="UP000823046"/>
    </source>
</evidence>
<protein>
    <submittedName>
        <fullName evidence="2">ABC1 family protein</fullName>
    </submittedName>
</protein>
<feature type="domain" description="ABC1 atypical kinase-like" evidence="1">
    <location>
        <begin position="379"/>
        <end position="528"/>
    </location>
</feature>
<evidence type="ECO:0000313" key="2">
    <source>
        <dbReference type="EMBL" id="KAF8819296.1"/>
    </source>
</evidence>
<dbReference type="Proteomes" id="UP000823046">
    <property type="component" value="Unassembled WGS sequence"/>
</dbReference>
<feature type="domain" description="ABC1 atypical kinase-like" evidence="1">
    <location>
        <begin position="129"/>
        <end position="257"/>
    </location>
</feature>
<name>A0ABQ7J5L2_9APIC</name>
<dbReference type="PANTHER" id="PTHR43173:SF19">
    <property type="entry name" value="AARF DOMAIN-CONTAINING PROTEIN KINASE 1"/>
    <property type="match status" value="1"/>
</dbReference>
<evidence type="ECO:0000259" key="1">
    <source>
        <dbReference type="Pfam" id="PF03109"/>
    </source>
</evidence>
<dbReference type="EMBL" id="JADAQX010000835">
    <property type="protein sequence ID" value="KAF8819296.1"/>
    <property type="molecule type" value="Genomic_DNA"/>
</dbReference>
<comment type="caution">
    <text evidence="2">The sequence shown here is derived from an EMBL/GenBank/DDBJ whole genome shotgun (WGS) entry which is preliminary data.</text>
</comment>
<accession>A0ABQ7J5L2</accession>
<keyword evidence="3" id="KW-1185">Reference proteome</keyword>
<dbReference type="InterPro" id="IPR011009">
    <property type="entry name" value="Kinase-like_dom_sf"/>
</dbReference>
<dbReference type="InterPro" id="IPR051130">
    <property type="entry name" value="Mito_struct-func_regulator"/>
</dbReference>
<organism evidence="2 3">
    <name type="scientific">Cardiosporidium cionae</name>
    <dbReference type="NCBI Taxonomy" id="476202"/>
    <lineage>
        <taxon>Eukaryota</taxon>
        <taxon>Sar</taxon>
        <taxon>Alveolata</taxon>
        <taxon>Apicomplexa</taxon>
        <taxon>Aconoidasida</taxon>
        <taxon>Nephromycida</taxon>
        <taxon>Cardiosporidium</taxon>
    </lineage>
</organism>
<dbReference type="SUPFAM" id="SSF56112">
    <property type="entry name" value="Protein kinase-like (PK-like)"/>
    <property type="match status" value="1"/>
</dbReference>
<gene>
    <name evidence="2" type="ORF">IE077_000115</name>
</gene>